<organism evidence="1 2">
    <name type="scientific">Thermocladium modestius</name>
    <dbReference type="NCBI Taxonomy" id="62609"/>
    <lineage>
        <taxon>Archaea</taxon>
        <taxon>Thermoproteota</taxon>
        <taxon>Thermoprotei</taxon>
        <taxon>Thermoproteales</taxon>
        <taxon>Thermoproteaceae</taxon>
        <taxon>Thermocladium</taxon>
    </lineage>
</organism>
<dbReference type="Proteomes" id="UP000610960">
    <property type="component" value="Unassembled WGS sequence"/>
</dbReference>
<gene>
    <name evidence="1" type="ORF">GCM10007981_02250</name>
</gene>
<evidence type="ECO:0000313" key="2">
    <source>
        <dbReference type="Proteomes" id="UP000610960"/>
    </source>
</evidence>
<sequence length="114" mass="12886">MDLTFNYQTIKSTVTILSIVLFMEFMLSPQASAKLALLLIKEASKRGNLKLRYSKVYRTMNYWLGTQFADYVVERLRSGGFIDLKDGRITVLKPVKSDESVESLALAARSVIMA</sequence>
<dbReference type="EMBL" id="BMNL01000001">
    <property type="protein sequence ID" value="GGP19265.1"/>
    <property type="molecule type" value="Genomic_DNA"/>
</dbReference>
<reference evidence="1" key="2">
    <citation type="submission" date="2020-09" db="EMBL/GenBank/DDBJ databases">
        <authorList>
            <person name="Sun Q."/>
            <person name="Ohkuma M."/>
        </authorList>
    </citation>
    <scope>NUCLEOTIDE SEQUENCE</scope>
    <source>
        <strain evidence="1">JCM 10088</strain>
    </source>
</reference>
<accession>A0A830GU83</accession>
<evidence type="ECO:0000313" key="1">
    <source>
        <dbReference type="EMBL" id="GGP19265.1"/>
    </source>
</evidence>
<comment type="caution">
    <text evidence="1">The sequence shown here is derived from an EMBL/GenBank/DDBJ whole genome shotgun (WGS) entry which is preliminary data.</text>
</comment>
<proteinExistence type="predicted"/>
<keyword evidence="2" id="KW-1185">Reference proteome</keyword>
<name>A0A830GU83_9CREN</name>
<reference evidence="1" key="1">
    <citation type="journal article" date="2014" name="Int. J. Syst. Evol. Microbiol.">
        <title>Complete genome sequence of Corynebacterium casei LMG S-19264T (=DSM 44701T), isolated from a smear-ripened cheese.</title>
        <authorList>
            <consortium name="US DOE Joint Genome Institute (JGI-PGF)"/>
            <person name="Walter F."/>
            <person name="Albersmeier A."/>
            <person name="Kalinowski J."/>
            <person name="Ruckert C."/>
        </authorList>
    </citation>
    <scope>NUCLEOTIDE SEQUENCE</scope>
    <source>
        <strain evidence="1">JCM 10088</strain>
    </source>
</reference>
<protein>
    <submittedName>
        <fullName evidence="1">Uncharacterized protein</fullName>
    </submittedName>
</protein>
<dbReference type="AlphaFoldDB" id="A0A830GU83"/>